<reference evidence="1 2" key="1">
    <citation type="journal article" date="2020" name="Cell">
        <title>Large-Scale Comparative Analyses of Tick Genomes Elucidate Their Genetic Diversity and Vector Capacities.</title>
        <authorList>
            <consortium name="Tick Genome and Microbiome Consortium (TIGMIC)"/>
            <person name="Jia N."/>
            <person name="Wang J."/>
            <person name="Shi W."/>
            <person name="Du L."/>
            <person name="Sun Y."/>
            <person name="Zhan W."/>
            <person name="Jiang J.F."/>
            <person name="Wang Q."/>
            <person name="Zhang B."/>
            <person name="Ji P."/>
            <person name="Bell-Sakyi L."/>
            <person name="Cui X.M."/>
            <person name="Yuan T.T."/>
            <person name="Jiang B.G."/>
            <person name="Yang W.F."/>
            <person name="Lam T.T."/>
            <person name="Chang Q.C."/>
            <person name="Ding S.J."/>
            <person name="Wang X.J."/>
            <person name="Zhu J.G."/>
            <person name="Ruan X.D."/>
            <person name="Zhao L."/>
            <person name="Wei J.T."/>
            <person name="Ye R.Z."/>
            <person name="Que T.C."/>
            <person name="Du C.H."/>
            <person name="Zhou Y.H."/>
            <person name="Cheng J.X."/>
            <person name="Dai P.F."/>
            <person name="Guo W.B."/>
            <person name="Han X.H."/>
            <person name="Huang E.J."/>
            <person name="Li L.F."/>
            <person name="Wei W."/>
            <person name="Gao Y.C."/>
            <person name="Liu J.Z."/>
            <person name="Shao H.Z."/>
            <person name="Wang X."/>
            <person name="Wang C.C."/>
            <person name="Yang T.C."/>
            <person name="Huo Q.B."/>
            <person name="Li W."/>
            <person name="Chen H.Y."/>
            <person name="Chen S.E."/>
            <person name="Zhou L.G."/>
            <person name="Ni X.B."/>
            <person name="Tian J.H."/>
            <person name="Sheng Y."/>
            <person name="Liu T."/>
            <person name="Pan Y.S."/>
            <person name="Xia L.Y."/>
            <person name="Li J."/>
            <person name="Zhao F."/>
            <person name="Cao W.C."/>
        </authorList>
    </citation>
    <scope>NUCLEOTIDE SEQUENCE [LARGE SCALE GENOMIC DNA]</scope>
    <source>
        <strain evidence="1">Iper-2018</strain>
    </source>
</reference>
<protein>
    <submittedName>
        <fullName evidence="1">Uncharacterized protein</fullName>
    </submittedName>
</protein>
<sequence>MPDEEPISNTVSAVTLKLLPFWPADPQLLFVQVQSLFVSRGITADMMKFHHVLFSLSPTIPVEGRGMLDALDESIGRIVEALDNAGILKDTIIAFTSDNGGSPYGVQSNRGCNWPLRGAKFSLFEGGMRVPAFVWSSKLAKKPRVSDQLMHISDWLPTLYTAAGGDASTLSTMDGVDMWRSLTRGSASPRKELLLNIDPMYDSAALRYKQYKLVVGPGSDKDLPGRYHFSGGKRPTNDVPHLRRNSKVAQVLRKFYLKQNRLWWSLPWRKNVVVDCRRNQSTDNFFPYQPPYLFDVKHDPCELNNLAGTHKNTLRFLMTKLDAYNATMVPPLFQPEDPRAYPEYHGDIWSPWLD</sequence>
<accession>A0AC60QEC1</accession>
<gene>
    <name evidence="1" type="ORF">HPB47_020772</name>
</gene>
<proteinExistence type="predicted"/>
<name>A0AC60QEC1_IXOPE</name>
<comment type="caution">
    <text evidence="1">The sequence shown here is derived from an EMBL/GenBank/DDBJ whole genome shotgun (WGS) entry which is preliminary data.</text>
</comment>
<evidence type="ECO:0000313" key="2">
    <source>
        <dbReference type="Proteomes" id="UP000805193"/>
    </source>
</evidence>
<keyword evidence="2" id="KW-1185">Reference proteome</keyword>
<dbReference type="Proteomes" id="UP000805193">
    <property type="component" value="Unassembled WGS sequence"/>
</dbReference>
<evidence type="ECO:0000313" key="1">
    <source>
        <dbReference type="EMBL" id="KAG0432511.1"/>
    </source>
</evidence>
<organism evidence="1 2">
    <name type="scientific">Ixodes persulcatus</name>
    <name type="common">Taiga tick</name>
    <dbReference type="NCBI Taxonomy" id="34615"/>
    <lineage>
        <taxon>Eukaryota</taxon>
        <taxon>Metazoa</taxon>
        <taxon>Ecdysozoa</taxon>
        <taxon>Arthropoda</taxon>
        <taxon>Chelicerata</taxon>
        <taxon>Arachnida</taxon>
        <taxon>Acari</taxon>
        <taxon>Parasitiformes</taxon>
        <taxon>Ixodida</taxon>
        <taxon>Ixodoidea</taxon>
        <taxon>Ixodidae</taxon>
        <taxon>Ixodinae</taxon>
        <taxon>Ixodes</taxon>
    </lineage>
</organism>
<dbReference type="EMBL" id="JABSTQ010009144">
    <property type="protein sequence ID" value="KAG0432511.1"/>
    <property type="molecule type" value="Genomic_DNA"/>
</dbReference>